<dbReference type="EMBL" id="CP045350">
    <property type="protein sequence ID" value="QFT27489.1"/>
    <property type="molecule type" value="Genomic_DNA"/>
</dbReference>
<dbReference type="PRINTS" id="PR00778">
    <property type="entry name" value="HTHARSR"/>
</dbReference>
<dbReference type="InterPro" id="IPR036388">
    <property type="entry name" value="WH-like_DNA-bd_sf"/>
</dbReference>
<dbReference type="GO" id="GO:0003700">
    <property type="term" value="F:DNA-binding transcription factor activity"/>
    <property type="evidence" value="ECO:0007669"/>
    <property type="project" value="InterPro"/>
</dbReference>
<reference evidence="6 7" key="1">
    <citation type="submission" date="2019-10" db="EMBL/GenBank/DDBJ databases">
        <title>Complete genome sequence of Vibrio sp. strain THAF100, isolated from non-filtered water from the water column of tank 6 of a marine aquarium containing stony-coral fragments. Water maintained at 26 degree C.</title>
        <authorList>
            <person name="Ruckert C."/>
            <person name="Franco A."/>
            <person name="Kalinowski J."/>
            <person name="Glaeser S."/>
        </authorList>
    </citation>
    <scope>NUCLEOTIDE SEQUENCE [LARGE SCALE GENOMIC DNA]</scope>
    <source>
        <strain evidence="6 7">THAF100</strain>
    </source>
</reference>
<dbReference type="NCBIfam" id="NF033788">
    <property type="entry name" value="HTH_metalloreg"/>
    <property type="match status" value="1"/>
</dbReference>
<dbReference type="PANTHER" id="PTHR33154:SF18">
    <property type="entry name" value="ARSENICAL RESISTANCE OPERON REPRESSOR"/>
    <property type="match status" value="1"/>
</dbReference>
<evidence type="ECO:0000256" key="2">
    <source>
        <dbReference type="ARBA" id="ARBA00023015"/>
    </source>
</evidence>
<keyword evidence="1" id="KW-0059">Arsenical resistance</keyword>
<keyword evidence="2" id="KW-0805">Transcription regulation</keyword>
<dbReference type="SUPFAM" id="SSF46785">
    <property type="entry name" value="Winged helix' DNA-binding domain"/>
    <property type="match status" value="1"/>
</dbReference>
<dbReference type="FunFam" id="1.10.10.10:FF:000279">
    <property type="entry name" value="Transcriptional regulator, ArsR family"/>
    <property type="match status" value="1"/>
</dbReference>
<accession>A0A5P9CMH1</accession>
<dbReference type="CDD" id="cd00090">
    <property type="entry name" value="HTH_ARSR"/>
    <property type="match status" value="1"/>
</dbReference>
<evidence type="ECO:0000256" key="4">
    <source>
        <dbReference type="ARBA" id="ARBA00023163"/>
    </source>
</evidence>
<protein>
    <submittedName>
        <fullName evidence="6">Transcriptional repressor SdpR</fullName>
    </submittedName>
</protein>
<sequence>MLPHQFFKLLSDETRVRCVLLIEREQCLSVGELTEALQESQPKISRHLAQLRSSGILVDIRQGQWVFYRLSKDLPGWMKKLVDNLVASQCLATLYQKDVARLHRISGRPVCCQDR</sequence>
<dbReference type="Proteomes" id="UP000326936">
    <property type="component" value="Chromosome"/>
</dbReference>
<dbReference type="GO" id="GO:0046685">
    <property type="term" value="P:response to arsenic-containing substance"/>
    <property type="evidence" value="ECO:0007669"/>
    <property type="project" value="UniProtKB-KW"/>
</dbReference>
<dbReference type="AlphaFoldDB" id="A0A5P9CMH1"/>
<dbReference type="PANTHER" id="PTHR33154">
    <property type="entry name" value="TRANSCRIPTIONAL REGULATOR, ARSR FAMILY"/>
    <property type="match status" value="1"/>
</dbReference>
<gene>
    <name evidence="6" type="primary">sdpR</name>
    <name evidence="6" type="ORF">FIV01_13875</name>
</gene>
<dbReference type="InterPro" id="IPR001845">
    <property type="entry name" value="HTH_ArsR_DNA-bd_dom"/>
</dbReference>
<keyword evidence="4" id="KW-0804">Transcription</keyword>
<dbReference type="InterPro" id="IPR011991">
    <property type="entry name" value="ArsR-like_HTH"/>
</dbReference>
<evidence type="ECO:0000313" key="7">
    <source>
        <dbReference type="Proteomes" id="UP000326936"/>
    </source>
</evidence>
<dbReference type="InterPro" id="IPR036390">
    <property type="entry name" value="WH_DNA-bd_sf"/>
</dbReference>
<evidence type="ECO:0000259" key="5">
    <source>
        <dbReference type="PROSITE" id="PS50987"/>
    </source>
</evidence>
<dbReference type="NCBIfam" id="NF007528">
    <property type="entry name" value="PRK10141.1"/>
    <property type="match status" value="1"/>
</dbReference>
<dbReference type="GO" id="GO:0003677">
    <property type="term" value="F:DNA binding"/>
    <property type="evidence" value="ECO:0007669"/>
    <property type="project" value="UniProtKB-KW"/>
</dbReference>
<proteinExistence type="predicted"/>
<evidence type="ECO:0000256" key="3">
    <source>
        <dbReference type="ARBA" id="ARBA00023125"/>
    </source>
</evidence>
<dbReference type="PROSITE" id="PS50987">
    <property type="entry name" value="HTH_ARSR_2"/>
    <property type="match status" value="1"/>
</dbReference>
<dbReference type="OrthoDB" id="9793058at2"/>
<dbReference type="InterPro" id="IPR051081">
    <property type="entry name" value="HTH_MetalResp_TranReg"/>
</dbReference>
<keyword evidence="7" id="KW-1185">Reference proteome</keyword>
<organism evidence="6 7">
    <name type="scientific">Vibrio aquimaris</name>
    <dbReference type="NCBI Taxonomy" id="2587862"/>
    <lineage>
        <taxon>Bacteria</taxon>
        <taxon>Pseudomonadati</taxon>
        <taxon>Pseudomonadota</taxon>
        <taxon>Gammaproteobacteria</taxon>
        <taxon>Vibrionales</taxon>
        <taxon>Vibrionaceae</taxon>
        <taxon>Vibrio</taxon>
    </lineage>
</organism>
<evidence type="ECO:0000256" key="1">
    <source>
        <dbReference type="ARBA" id="ARBA00022849"/>
    </source>
</evidence>
<evidence type="ECO:0000313" key="6">
    <source>
        <dbReference type="EMBL" id="QFT27489.1"/>
    </source>
</evidence>
<dbReference type="Gene3D" id="1.10.10.10">
    <property type="entry name" value="Winged helix-like DNA-binding domain superfamily/Winged helix DNA-binding domain"/>
    <property type="match status" value="1"/>
</dbReference>
<dbReference type="RefSeq" id="WP_152431484.1">
    <property type="nucleotide sequence ID" value="NZ_CBCSDK010000024.1"/>
</dbReference>
<dbReference type="SMART" id="SM00418">
    <property type="entry name" value="HTH_ARSR"/>
    <property type="match status" value="1"/>
</dbReference>
<feature type="domain" description="HTH arsR-type" evidence="5">
    <location>
        <begin position="1"/>
        <end position="89"/>
    </location>
</feature>
<keyword evidence="3" id="KW-0238">DNA-binding</keyword>
<name>A0A5P9CMH1_9VIBR</name>
<dbReference type="KEGG" id="vaq:FIV01_13875"/>
<dbReference type="Pfam" id="PF01022">
    <property type="entry name" value="HTH_5"/>
    <property type="match status" value="1"/>
</dbReference>